<name>A0ABX4GGB2_9GAMM</name>
<dbReference type="Gene3D" id="3.40.50.720">
    <property type="entry name" value="NAD(P)-binding Rossmann-like Domain"/>
    <property type="match status" value="1"/>
</dbReference>
<dbReference type="RefSeq" id="WP_083825756.1">
    <property type="nucleotide sequence ID" value="NZ_JH393257.1"/>
</dbReference>
<comment type="caution">
    <text evidence="5">The sequence shown here is derived from an EMBL/GenBank/DDBJ whole genome shotgun (WGS) entry which is preliminary data.</text>
</comment>
<dbReference type="PANTHER" id="PTHR43639">
    <property type="entry name" value="OXIDOREDUCTASE, SHORT-CHAIN DEHYDROGENASE/REDUCTASE FAMILY (AFU_ORTHOLOGUE AFUA_5G02870)"/>
    <property type="match status" value="1"/>
</dbReference>
<protein>
    <submittedName>
        <fullName evidence="5">NAD(P)-dependent oxidoreductase</fullName>
    </submittedName>
</protein>
<dbReference type="InterPro" id="IPR002347">
    <property type="entry name" value="SDR_fam"/>
</dbReference>
<accession>A0ABX4GGB2</accession>
<dbReference type="Proteomes" id="UP000216538">
    <property type="component" value="Unassembled WGS sequence"/>
</dbReference>
<sequence>MKNNTIASTAASSSSSSNSGTKQCAIVTGATSGIGAAIARALAAQGFALFLVGRREAAGQALVDALRAEGAVVTFYAVDLSDKAAPEAIIEAAIAAFGRVDVLINNAGLLSRGSAEETSDVEWDQVMDVNLGSVFRLSRAVIPLFRAQSGGVIVNIASDWALVGAKGAVAYAVSKAAVAQLTRCMALDHAHEGIRINAVCPGDTDTPMLAAGVNGDERIATLAEYGASIPMGRVGTTEDIARVAAFLVSDAAGYMTGTLIPVDGGATAG</sequence>
<evidence type="ECO:0000259" key="4">
    <source>
        <dbReference type="SMART" id="SM00822"/>
    </source>
</evidence>
<evidence type="ECO:0000256" key="2">
    <source>
        <dbReference type="ARBA" id="ARBA00023002"/>
    </source>
</evidence>
<comment type="similarity">
    <text evidence="1">Belongs to the short-chain dehydrogenases/reductases (SDR) family.</text>
</comment>
<feature type="domain" description="Ketoreductase" evidence="4">
    <location>
        <begin position="23"/>
        <end position="166"/>
    </location>
</feature>
<evidence type="ECO:0000256" key="3">
    <source>
        <dbReference type="SAM" id="MobiDB-lite"/>
    </source>
</evidence>
<keyword evidence="6" id="KW-1185">Reference proteome</keyword>
<dbReference type="EMBL" id="NPEY01000002">
    <property type="protein sequence ID" value="OZT75481.1"/>
    <property type="molecule type" value="Genomic_DNA"/>
</dbReference>
<evidence type="ECO:0000313" key="5">
    <source>
        <dbReference type="EMBL" id="OZT75481.1"/>
    </source>
</evidence>
<dbReference type="InterPro" id="IPR036291">
    <property type="entry name" value="NAD(P)-bd_dom_sf"/>
</dbReference>
<dbReference type="PANTHER" id="PTHR43639:SF1">
    <property type="entry name" value="SHORT-CHAIN DEHYDROGENASE_REDUCTASE FAMILY PROTEIN"/>
    <property type="match status" value="1"/>
</dbReference>
<evidence type="ECO:0000256" key="1">
    <source>
        <dbReference type="ARBA" id="ARBA00006484"/>
    </source>
</evidence>
<dbReference type="InterPro" id="IPR020904">
    <property type="entry name" value="Sc_DH/Rdtase_CS"/>
</dbReference>
<reference evidence="5 6" key="1">
    <citation type="submission" date="2017-07" db="EMBL/GenBank/DDBJ databases">
        <title>Shotgun whole genome sequences of three halophilic bacterial isolates.</title>
        <authorList>
            <person name="Pozzo T."/>
            <person name="Higdon S.M."/>
            <person name="Quillaguaman J."/>
        </authorList>
    </citation>
    <scope>NUCLEOTIDE SEQUENCE [LARGE SCALE GENOMIC DNA]</scope>
    <source>
        <strain evidence="5 6">LC1</strain>
    </source>
</reference>
<dbReference type="PRINTS" id="PR00081">
    <property type="entry name" value="GDHRDH"/>
</dbReference>
<keyword evidence="2" id="KW-0560">Oxidoreductase</keyword>
<gene>
    <name evidence="5" type="ORF">CE457_03565</name>
</gene>
<dbReference type="Pfam" id="PF13561">
    <property type="entry name" value="adh_short_C2"/>
    <property type="match status" value="1"/>
</dbReference>
<proteinExistence type="inferred from homology"/>
<organism evidence="5 6">
    <name type="scientific">Vreelandella boliviensis LC1</name>
    <dbReference type="NCBI Taxonomy" id="1072583"/>
    <lineage>
        <taxon>Bacteria</taxon>
        <taxon>Pseudomonadati</taxon>
        <taxon>Pseudomonadota</taxon>
        <taxon>Gammaproteobacteria</taxon>
        <taxon>Oceanospirillales</taxon>
        <taxon>Halomonadaceae</taxon>
        <taxon>Vreelandella</taxon>
    </lineage>
</organism>
<dbReference type="NCBIfam" id="NF005559">
    <property type="entry name" value="PRK07231.1"/>
    <property type="match status" value="1"/>
</dbReference>
<dbReference type="PRINTS" id="PR00080">
    <property type="entry name" value="SDRFAMILY"/>
</dbReference>
<dbReference type="PROSITE" id="PS00061">
    <property type="entry name" value="ADH_SHORT"/>
    <property type="match status" value="1"/>
</dbReference>
<dbReference type="InterPro" id="IPR057326">
    <property type="entry name" value="KR_dom"/>
</dbReference>
<dbReference type="SMART" id="SM00822">
    <property type="entry name" value="PKS_KR"/>
    <property type="match status" value="1"/>
</dbReference>
<dbReference type="CDD" id="cd05233">
    <property type="entry name" value="SDR_c"/>
    <property type="match status" value="1"/>
</dbReference>
<evidence type="ECO:0000313" key="6">
    <source>
        <dbReference type="Proteomes" id="UP000216538"/>
    </source>
</evidence>
<feature type="region of interest" description="Disordered" evidence="3">
    <location>
        <begin position="1"/>
        <end position="20"/>
    </location>
</feature>
<dbReference type="SUPFAM" id="SSF51735">
    <property type="entry name" value="NAD(P)-binding Rossmann-fold domains"/>
    <property type="match status" value="1"/>
</dbReference>